<evidence type="ECO:0000313" key="5">
    <source>
        <dbReference type="Proteomes" id="UP000007148"/>
    </source>
</evidence>
<sequence length="235" mass="25880">MFSPDGLRIVSGSNDQTVRLWDAETGNQVLPPLRGHTNWVSVVAFSPDGHYIASGSYDCTVMVWDAMTGEQFVPPLEGHRALVCSISFSPDSTHLVSGSGDCTIRLWSLNTGVQIGQPLKGHTDWVRSVAFSPDGRYIVSGSNDKTVRVWNVAYLNEPLTNGLPSCSCSIDDRGWLSTPWGDPLFWIPPQFRTGFERPGVRIIGQCERLTVDTSRFVHGLEWTRVAECGPLLDDA</sequence>
<evidence type="ECO:0000256" key="3">
    <source>
        <dbReference type="PROSITE-ProRule" id="PRU00221"/>
    </source>
</evidence>
<feature type="repeat" description="WD" evidence="3">
    <location>
        <begin position="119"/>
        <end position="152"/>
    </location>
</feature>
<feature type="repeat" description="WD" evidence="3">
    <location>
        <begin position="1"/>
        <end position="31"/>
    </location>
</feature>
<dbReference type="SUPFAM" id="SSF50978">
    <property type="entry name" value="WD40 repeat-like"/>
    <property type="match status" value="1"/>
</dbReference>
<dbReference type="Pfam" id="PF00400">
    <property type="entry name" value="WD40"/>
    <property type="match status" value="4"/>
</dbReference>
<dbReference type="InterPro" id="IPR020472">
    <property type="entry name" value="WD40_PAC1"/>
</dbReference>
<dbReference type="GO" id="GO:1990234">
    <property type="term" value="C:transferase complex"/>
    <property type="evidence" value="ECO:0007669"/>
    <property type="project" value="UniProtKB-ARBA"/>
</dbReference>
<dbReference type="PROSITE" id="PS50294">
    <property type="entry name" value="WD_REPEATS_REGION"/>
    <property type="match status" value="4"/>
</dbReference>
<dbReference type="OMA" id="DPLFWIP"/>
<keyword evidence="1 3" id="KW-0853">WD repeat</keyword>
<dbReference type="InParanoid" id="G4TZY9"/>
<dbReference type="AlphaFoldDB" id="G4TZY9"/>
<dbReference type="PANTHER" id="PTHR22847:SF637">
    <property type="entry name" value="WD REPEAT DOMAIN 5B"/>
    <property type="match status" value="1"/>
</dbReference>
<dbReference type="STRING" id="1109443.G4TZY9"/>
<dbReference type="HOGENOM" id="CLU_000288_57_19_1"/>
<dbReference type="InterPro" id="IPR001680">
    <property type="entry name" value="WD40_rpt"/>
</dbReference>
<dbReference type="Gene3D" id="2.130.10.10">
    <property type="entry name" value="YVTN repeat-like/Quinoprotein amine dehydrogenase"/>
    <property type="match status" value="2"/>
</dbReference>
<dbReference type="OrthoDB" id="6262491at2759"/>
<dbReference type="InterPro" id="IPR036322">
    <property type="entry name" value="WD40_repeat_dom_sf"/>
</dbReference>
<reference evidence="4 5" key="1">
    <citation type="journal article" date="2011" name="PLoS Pathog.">
        <title>Endophytic Life Strategies Decoded by Genome and Transcriptome Analyses of the Mutualistic Root Symbiont Piriformospora indica.</title>
        <authorList>
            <person name="Zuccaro A."/>
            <person name="Lahrmann U."/>
            <person name="Guldener U."/>
            <person name="Langen G."/>
            <person name="Pfiffi S."/>
            <person name="Biedenkopf D."/>
            <person name="Wong P."/>
            <person name="Samans B."/>
            <person name="Grimm C."/>
            <person name="Basiewicz M."/>
            <person name="Murat C."/>
            <person name="Martin F."/>
            <person name="Kogel K.H."/>
        </authorList>
    </citation>
    <scope>NUCLEOTIDE SEQUENCE [LARGE SCALE GENOMIC DNA]</scope>
    <source>
        <strain evidence="4 5">DSM 11827</strain>
    </source>
</reference>
<name>G4TZY9_SERID</name>
<keyword evidence="2" id="KW-0677">Repeat</keyword>
<gene>
    <name evidence="4" type="ORF">PIIN_10868</name>
</gene>
<evidence type="ECO:0000256" key="2">
    <source>
        <dbReference type="ARBA" id="ARBA00022737"/>
    </source>
</evidence>
<accession>G4TZY9</accession>
<organism evidence="4 5">
    <name type="scientific">Serendipita indica (strain DSM 11827)</name>
    <name type="common">Root endophyte fungus</name>
    <name type="synonym">Piriformospora indica</name>
    <dbReference type="NCBI Taxonomy" id="1109443"/>
    <lineage>
        <taxon>Eukaryota</taxon>
        <taxon>Fungi</taxon>
        <taxon>Dikarya</taxon>
        <taxon>Basidiomycota</taxon>
        <taxon>Agaricomycotina</taxon>
        <taxon>Agaricomycetes</taxon>
        <taxon>Sebacinales</taxon>
        <taxon>Serendipitaceae</taxon>
        <taxon>Serendipita</taxon>
    </lineage>
</organism>
<protein>
    <submittedName>
        <fullName evidence="4">Related to WD40-repeat protein (Notchless protein)</fullName>
    </submittedName>
</protein>
<dbReference type="InterPro" id="IPR019775">
    <property type="entry name" value="WD40_repeat_CS"/>
</dbReference>
<feature type="repeat" description="WD" evidence="3">
    <location>
        <begin position="33"/>
        <end position="74"/>
    </location>
</feature>
<comment type="caution">
    <text evidence="4">The sequence shown here is derived from an EMBL/GenBank/DDBJ whole genome shotgun (WGS) entry which is preliminary data.</text>
</comment>
<dbReference type="PANTHER" id="PTHR22847">
    <property type="entry name" value="WD40 REPEAT PROTEIN"/>
    <property type="match status" value="1"/>
</dbReference>
<dbReference type="PROSITE" id="PS50082">
    <property type="entry name" value="WD_REPEATS_2"/>
    <property type="match status" value="4"/>
</dbReference>
<proteinExistence type="predicted"/>
<keyword evidence="5" id="KW-1185">Reference proteome</keyword>
<dbReference type="GO" id="GO:0005634">
    <property type="term" value="C:nucleus"/>
    <property type="evidence" value="ECO:0007669"/>
    <property type="project" value="TreeGrafter"/>
</dbReference>
<feature type="repeat" description="WD" evidence="3">
    <location>
        <begin position="76"/>
        <end position="117"/>
    </location>
</feature>
<dbReference type="eggNOG" id="KOG0266">
    <property type="taxonomic scope" value="Eukaryota"/>
</dbReference>
<evidence type="ECO:0000313" key="4">
    <source>
        <dbReference type="EMBL" id="CCA76882.1"/>
    </source>
</evidence>
<dbReference type="CDD" id="cd00200">
    <property type="entry name" value="WD40"/>
    <property type="match status" value="1"/>
</dbReference>
<evidence type="ECO:0000256" key="1">
    <source>
        <dbReference type="ARBA" id="ARBA00022574"/>
    </source>
</evidence>
<dbReference type="InterPro" id="IPR015943">
    <property type="entry name" value="WD40/YVTN_repeat-like_dom_sf"/>
</dbReference>
<dbReference type="PRINTS" id="PR00320">
    <property type="entry name" value="GPROTEINBRPT"/>
</dbReference>
<dbReference type="Proteomes" id="UP000007148">
    <property type="component" value="Unassembled WGS sequence"/>
</dbReference>
<dbReference type="EMBL" id="CAFZ01001080">
    <property type="protein sequence ID" value="CCA76882.1"/>
    <property type="molecule type" value="Genomic_DNA"/>
</dbReference>
<dbReference type="SMART" id="SM00320">
    <property type="entry name" value="WD40"/>
    <property type="match status" value="3"/>
</dbReference>
<dbReference type="PROSITE" id="PS00678">
    <property type="entry name" value="WD_REPEATS_1"/>
    <property type="match status" value="3"/>
</dbReference>